<reference evidence="1 2" key="1">
    <citation type="submission" date="2022-05" db="EMBL/GenBank/DDBJ databases">
        <title>Genome Sequencing of Bee-Associated Microbes.</title>
        <authorList>
            <person name="Dunlap C."/>
        </authorList>
    </citation>
    <scope>NUCLEOTIDE SEQUENCE [LARGE SCALE GENOMIC DNA]</scope>
    <source>
        <strain evidence="1 2">NRRL B-14421</strain>
    </source>
</reference>
<accession>A0ABT4G7A7</accession>
<gene>
    <name evidence="1" type="ORF">M5X19_03810</name>
</gene>
<sequence>MNVNGSMLNQSVKKSPQDNIAELEKKYKRKFELVSTEEGGVTFAGRQVTNSHLMKSVVDGTLFRYVVQPDGEIDDYYLPMKFGNEYFNNELKSKLDSLYGTGNYVCQVILNSGDRVDVPEGIDGYRYKNDNEKKIKIFIGVRTDRLDKKAESAKILDIYNNINNTKSKSVRVGYLKTMPQDLTHFLVYETTGLHDAFSSFYSQHMNGELIIFSDLDGEILKLDDIESLITTDLKGG</sequence>
<proteinExistence type="predicted"/>
<dbReference type="EMBL" id="JAMDMX010000008">
    <property type="protein sequence ID" value="MCY9692052.1"/>
    <property type="molecule type" value="Genomic_DNA"/>
</dbReference>
<keyword evidence="2" id="KW-1185">Reference proteome</keyword>
<dbReference type="Proteomes" id="UP001527099">
    <property type="component" value="Unassembled WGS sequence"/>
</dbReference>
<name>A0ABT4G7A7_9BACL</name>
<protein>
    <submittedName>
        <fullName evidence="1">Uncharacterized protein</fullName>
    </submittedName>
</protein>
<evidence type="ECO:0000313" key="2">
    <source>
        <dbReference type="Proteomes" id="UP001527099"/>
    </source>
</evidence>
<organism evidence="1 2">
    <name type="scientific">Paenibacillus alginolyticus</name>
    <dbReference type="NCBI Taxonomy" id="59839"/>
    <lineage>
        <taxon>Bacteria</taxon>
        <taxon>Bacillati</taxon>
        <taxon>Bacillota</taxon>
        <taxon>Bacilli</taxon>
        <taxon>Bacillales</taxon>
        <taxon>Paenibacillaceae</taxon>
        <taxon>Paenibacillus</taxon>
    </lineage>
</organism>
<evidence type="ECO:0000313" key="1">
    <source>
        <dbReference type="EMBL" id="MCY9692052.1"/>
    </source>
</evidence>
<dbReference type="RefSeq" id="WP_268613674.1">
    <property type="nucleotide sequence ID" value="NZ_JAMDMX010000008.1"/>
</dbReference>
<comment type="caution">
    <text evidence="1">The sequence shown here is derived from an EMBL/GenBank/DDBJ whole genome shotgun (WGS) entry which is preliminary data.</text>
</comment>